<keyword evidence="1" id="KW-1133">Transmembrane helix</keyword>
<comment type="caution">
    <text evidence="2">The sequence shown here is derived from an EMBL/GenBank/DDBJ whole genome shotgun (WGS) entry which is preliminary data.</text>
</comment>
<name>A0A5J4SRV7_9ZZZZ</name>
<feature type="transmembrane region" description="Helical" evidence="1">
    <location>
        <begin position="7"/>
        <end position="26"/>
    </location>
</feature>
<dbReference type="AlphaFoldDB" id="A0A5J4SRV7"/>
<accession>A0A5J4SRV7</accession>
<evidence type="ECO:0000313" key="2">
    <source>
        <dbReference type="EMBL" id="KAA6348668.1"/>
    </source>
</evidence>
<sequence length="216" mass="23218">MKKIRITNIIIGVLILAIAGLYYIAFHKTGVVDIPTLSVYERSNNVSNATPFDTVRYESLRVYDGVKVDNKVLASGYKVPNGTASQALTADGGTATFTSVDIASEKSRVVTTSGWTFNGSLLRINKFIYLSGYFQSPSGYTHSAEGEVQVATLYNVVTNGVGYGTASAFTKTNVISYLTVQPDNAIKVWLPAISSYSGYTVIYGTLMFAATTVSPV</sequence>
<protein>
    <submittedName>
        <fullName evidence="2">Uncharacterized protein</fullName>
    </submittedName>
</protein>
<keyword evidence="1" id="KW-0812">Transmembrane</keyword>
<proteinExistence type="predicted"/>
<evidence type="ECO:0000256" key="1">
    <source>
        <dbReference type="SAM" id="Phobius"/>
    </source>
</evidence>
<reference evidence="2" key="1">
    <citation type="submission" date="2019-03" db="EMBL/GenBank/DDBJ databases">
        <title>Single cell metagenomics reveals metabolic interactions within the superorganism composed of flagellate Streblomastix strix and complex community of Bacteroidetes bacteria on its surface.</title>
        <authorList>
            <person name="Treitli S.C."/>
            <person name="Kolisko M."/>
            <person name="Husnik F."/>
            <person name="Keeling P."/>
            <person name="Hampl V."/>
        </authorList>
    </citation>
    <scope>NUCLEOTIDE SEQUENCE</scope>
    <source>
        <strain evidence="2">STM</strain>
    </source>
</reference>
<keyword evidence="1" id="KW-0472">Membrane</keyword>
<organism evidence="2">
    <name type="scientific">termite gut metagenome</name>
    <dbReference type="NCBI Taxonomy" id="433724"/>
    <lineage>
        <taxon>unclassified sequences</taxon>
        <taxon>metagenomes</taxon>
        <taxon>organismal metagenomes</taxon>
    </lineage>
</organism>
<gene>
    <name evidence="2" type="ORF">EZS27_003901</name>
</gene>
<dbReference type="EMBL" id="SNRY01000063">
    <property type="protein sequence ID" value="KAA6348668.1"/>
    <property type="molecule type" value="Genomic_DNA"/>
</dbReference>